<proteinExistence type="inferred from homology"/>
<keyword evidence="3 4" id="KW-0687">Ribonucleoprotein</keyword>
<feature type="domain" description="Large ribosomal subunit protein uL15/eL18" evidence="7">
    <location>
        <begin position="77"/>
        <end position="145"/>
    </location>
</feature>
<dbReference type="HAMAP" id="MF_01341">
    <property type="entry name" value="Ribosomal_uL15"/>
    <property type="match status" value="1"/>
</dbReference>
<keyword evidence="4" id="KW-0694">RNA-binding</keyword>
<dbReference type="InterPro" id="IPR021131">
    <property type="entry name" value="Ribosomal_uL15/eL18"/>
</dbReference>
<dbReference type="GO" id="GO:0006412">
    <property type="term" value="P:translation"/>
    <property type="evidence" value="ECO:0007669"/>
    <property type="project" value="UniProtKB-UniRule"/>
</dbReference>
<comment type="caution">
    <text evidence="8">The sequence shown here is derived from an EMBL/GenBank/DDBJ whole genome shotgun (WGS) entry which is preliminary data.</text>
</comment>
<dbReference type="GO" id="GO:0022625">
    <property type="term" value="C:cytosolic large ribosomal subunit"/>
    <property type="evidence" value="ECO:0007669"/>
    <property type="project" value="TreeGrafter"/>
</dbReference>
<keyword evidence="2 4" id="KW-0689">Ribosomal protein</keyword>
<evidence type="ECO:0000256" key="5">
    <source>
        <dbReference type="RuleBase" id="RU003888"/>
    </source>
</evidence>
<dbReference type="InterPro" id="IPR005749">
    <property type="entry name" value="Ribosomal_uL15_bac-type"/>
</dbReference>
<evidence type="ECO:0000259" key="7">
    <source>
        <dbReference type="Pfam" id="PF00828"/>
    </source>
</evidence>
<dbReference type="GO" id="GO:0019843">
    <property type="term" value="F:rRNA binding"/>
    <property type="evidence" value="ECO:0007669"/>
    <property type="project" value="UniProtKB-UniRule"/>
</dbReference>
<protein>
    <recommendedName>
        <fullName evidence="4">Large ribosomal subunit protein uL15</fullName>
    </recommendedName>
</protein>
<organism evidence="8 9">
    <name type="scientific">Candidatus Doudnabacteria bacterium RIFCSPLOWO2_01_FULL_44_21</name>
    <dbReference type="NCBI Taxonomy" id="1817841"/>
    <lineage>
        <taxon>Bacteria</taxon>
        <taxon>Candidatus Doudnaibacteriota</taxon>
    </lineage>
</organism>
<dbReference type="PANTHER" id="PTHR12934:SF11">
    <property type="entry name" value="LARGE RIBOSOMAL SUBUNIT PROTEIN UL15M"/>
    <property type="match status" value="1"/>
</dbReference>
<dbReference type="GO" id="GO:0003735">
    <property type="term" value="F:structural constituent of ribosome"/>
    <property type="evidence" value="ECO:0007669"/>
    <property type="project" value="InterPro"/>
</dbReference>
<comment type="function">
    <text evidence="4">Binds to the 23S rRNA.</text>
</comment>
<dbReference type="InterPro" id="IPR036227">
    <property type="entry name" value="Ribosomal_uL15/eL18_sf"/>
</dbReference>
<evidence type="ECO:0000256" key="1">
    <source>
        <dbReference type="ARBA" id="ARBA00007320"/>
    </source>
</evidence>
<dbReference type="Proteomes" id="UP000177281">
    <property type="component" value="Unassembled WGS sequence"/>
</dbReference>
<dbReference type="InterPro" id="IPR030878">
    <property type="entry name" value="Ribosomal_uL15"/>
</dbReference>
<dbReference type="Pfam" id="PF00828">
    <property type="entry name" value="Ribosomal_L27A"/>
    <property type="match status" value="1"/>
</dbReference>
<feature type="compositionally biased region" description="Basic residues" evidence="6">
    <location>
        <begin position="57"/>
        <end position="71"/>
    </location>
</feature>
<evidence type="ECO:0000313" key="9">
    <source>
        <dbReference type="Proteomes" id="UP000177281"/>
    </source>
</evidence>
<dbReference type="SUPFAM" id="SSF52080">
    <property type="entry name" value="Ribosomal proteins L15p and L18e"/>
    <property type="match status" value="1"/>
</dbReference>
<evidence type="ECO:0000313" key="8">
    <source>
        <dbReference type="EMBL" id="OGE94791.1"/>
    </source>
</evidence>
<dbReference type="PANTHER" id="PTHR12934">
    <property type="entry name" value="50S RIBOSOMAL PROTEIN L15"/>
    <property type="match status" value="1"/>
</dbReference>
<dbReference type="Gene3D" id="3.100.10.10">
    <property type="match status" value="1"/>
</dbReference>
<gene>
    <name evidence="4" type="primary">rplO</name>
    <name evidence="8" type="ORF">A3B10_03290</name>
</gene>
<dbReference type="AlphaFoldDB" id="A0A1F5PXX2"/>
<feature type="region of interest" description="Disordered" evidence="6">
    <location>
        <begin position="1"/>
        <end position="71"/>
    </location>
</feature>
<sequence>MLKLHELKPYKGSTKKRKVVGRGVGSGHGTFSGRGAKGQKARSGSSMPLGFEGGRMPLHRQIPKKRGFKSRQPKSIVINLERLDRKFKTGETVNPKILLAKGLIKSTTEPIKILGAGKINMVLTFEKVMISNSAKEKIIAAGGKII</sequence>
<feature type="compositionally biased region" description="Gly residues" evidence="6">
    <location>
        <begin position="22"/>
        <end position="36"/>
    </location>
</feature>
<dbReference type="NCBIfam" id="TIGR01071">
    <property type="entry name" value="rplO_bact"/>
    <property type="match status" value="1"/>
</dbReference>
<dbReference type="InterPro" id="IPR001196">
    <property type="entry name" value="Ribosomal_uL15_CS"/>
</dbReference>
<keyword evidence="4" id="KW-0699">rRNA-binding</keyword>
<accession>A0A1F5PXX2</accession>
<dbReference type="STRING" id="1817841.A3B10_03290"/>
<dbReference type="PROSITE" id="PS00475">
    <property type="entry name" value="RIBOSOMAL_L15"/>
    <property type="match status" value="1"/>
</dbReference>
<evidence type="ECO:0000256" key="6">
    <source>
        <dbReference type="SAM" id="MobiDB-lite"/>
    </source>
</evidence>
<evidence type="ECO:0000256" key="2">
    <source>
        <dbReference type="ARBA" id="ARBA00022980"/>
    </source>
</evidence>
<comment type="similarity">
    <text evidence="1 4 5">Belongs to the universal ribosomal protein uL15 family.</text>
</comment>
<comment type="subunit">
    <text evidence="4">Part of the 50S ribosomal subunit.</text>
</comment>
<name>A0A1F5PXX2_9BACT</name>
<evidence type="ECO:0000256" key="3">
    <source>
        <dbReference type="ARBA" id="ARBA00023274"/>
    </source>
</evidence>
<evidence type="ECO:0000256" key="4">
    <source>
        <dbReference type="HAMAP-Rule" id="MF_01341"/>
    </source>
</evidence>
<dbReference type="EMBL" id="MFFB01000007">
    <property type="protein sequence ID" value="OGE94791.1"/>
    <property type="molecule type" value="Genomic_DNA"/>
</dbReference>
<reference evidence="8 9" key="1">
    <citation type="journal article" date="2016" name="Nat. Commun.">
        <title>Thousands of microbial genomes shed light on interconnected biogeochemical processes in an aquifer system.</title>
        <authorList>
            <person name="Anantharaman K."/>
            <person name="Brown C.T."/>
            <person name="Hug L.A."/>
            <person name="Sharon I."/>
            <person name="Castelle C.J."/>
            <person name="Probst A.J."/>
            <person name="Thomas B.C."/>
            <person name="Singh A."/>
            <person name="Wilkins M.J."/>
            <person name="Karaoz U."/>
            <person name="Brodie E.L."/>
            <person name="Williams K.H."/>
            <person name="Hubbard S.S."/>
            <person name="Banfield J.F."/>
        </authorList>
    </citation>
    <scope>NUCLEOTIDE SEQUENCE [LARGE SCALE GENOMIC DNA]</scope>
</reference>